<organism evidence="2 3">
    <name type="scientific">Mus spicilegus</name>
    <name type="common">Mound-building mouse</name>
    <dbReference type="NCBI Taxonomy" id="10103"/>
    <lineage>
        <taxon>Eukaryota</taxon>
        <taxon>Metazoa</taxon>
        <taxon>Chordata</taxon>
        <taxon>Craniata</taxon>
        <taxon>Vertebrata</taxon>
        <taxon>Euteleostomi</taxon>
        <taxon>Mammalia</taxon>
        <taxon>Eutheria</taxon>
        <taxon>Euarchontoglires</taxon>
        <taxon>Glires</taxon>
        <taxon>Rodentia</taxon>
        <taxon>Myomorpha</taxon>
        <taxon>Muroidea</taxon>
        <taxon>Muridae</taxon>
        <taxon>Murinae</taxon>
        <taxon>Mus</taxon>
        <taxon>Mus</taxon>
    </lineage>
</organism>
<accession>A0A8C6IGF6</accession>
<dbReference type="Ensembl" id="ENSMSIT00000044315.1">
    <property type="protein sequence ID" value="ENSMSIP00000035165.1"/>
    <property type="gene ID" value="ENSMSIG00000029294.1"/>
</dbReference>
<dbReference type="AlphaFoldDB" id="A0A8C6IGF6"/>
<dbReference type="Proteomes" id="UP000694415">
    <property type="component" value="Unplaced"/>
</dbReference>
<proteinExistence type="predicted"/>
<name>A0A8C6IGF6_MUSSI</name>
<feature type="region of interest" description="Disordered" evidence="1">
    <location>
        <begin position="1"/>
        <end position="33"/>
    </location>
</feature>
<reference evidence="2" key="2">
    <citation type="submission" date="2025-09" db="UniProtKB">
        <authorList>
            <consortium name="Ensembl"/>
        </authorList>
    </citation>
    <scope>IDENTIFICATION</scope>
</reference>
<evidence type="ECO:0000313" key="3">
    <source>
        <dbReference type="Proteomes" id="UP000694415"/>
    </source>
</evidence>
<keyword evidence="3" id="KW-1185">Reference proteome</keyword>
<protein>
    <submittedName>
        <fullName evidence="2">Uncharacterized protein</fullName>
    </submittedName>
</protein>
<reference evidence="2" key="1">
    <citation type="submission" date="2025-08" db="UniProtKB">
        <authorList>
            <consortium name="Ensembl"/>
        </authorList>
    </citation>
    <scope>IDENTIFICATION</scope>
</reference>
<evidence type="ECO:0000313" key="2">
    <source>
        <dbReference type="Ensembl" id="ENSMSIP00000035165.1"/>
    </source>
</evidence>
<evidence type="ECO:0000256" key="1">
    <source>
        <dbReference type="SAM" id="MobiDB-lite"/>
    </source>
</evidence>
<sequence>GSVTLCGAPPRPRNRGRRGPKCFSSRQVPKLRG</sequence>